<keyword evidence="2" id="KW-0235">DNA replication</keyword>
<dbReference type="GO" id="GO:0005829">
    <property type="term" value="C:cytosol"/>
    <property type="evidence" value="ECO:0007669"/>
    <property type="project" value="TreeGrafter"/>
</dbReference>
<dbReference type="AlphaFoldDB" id="A0AAD8DBT5"/>
<keyword evidence="3" id="KW-0238">DNA-binding</keyword>
<comment type="subcellular location">
    <subcellularLocation>
        <location evidence="1">Nucleus</location>
    </subcellularLocation>
</comment>
<dbReference type="GO" id="GO:0006260">
    <property type="term" value="P:DNA replication"/>
    <property type="evidence" value="ECO:0007669"/>
    <property type="project" value="UniProtKB-KW"/>
</dbReference>
<evidence type="ECO:0000256" key="4">
    <source>
        <dbReference type="ARBA" id="ARBA00023242"/>
    </source>
</evidence>
<dbReference type="InterPro" id="IPR032245">
    <property type="entry name" value="RMI2"/>
</dbReference>
<dbReference type="EMBL" id="JAGXEW010000013">
    <property type="protein sequence ID" value="KAK1165028.1"/>
    <property type="molecule type" value="Genomic_DNA"/>
</dbReference>
<evidence type="ECO:0000256" key="6">
    <source>
        <dbReference type="ARBA" id="ARBA00061240"/>
    </source>
</evidence>
<comment type="caution">
    <text evidence="9">The sequence shown here is derived from an EMBL/GenBank/DDBJ whole genome shotgun (WGS) entry which is preliminary data.</text>
</comment>
<dbReference type="Pfam" id="PF16100">
    <property type="entry name" value="RMI2"/>
    <property type="match status" value="1"/>
</dbReference>
<name>A0AAD8DBT5_ACIOX</name>
<accession>A0AAD8DBT5</accession>
<dbReference type="GO" id="GO:0006281">
    <property type="term" value="P:DNA repair"/>
    <property type="evidence" value="ECO:0007669"/>
    <property type="project" value="TreeGrafter"/>
</dbReference>
<comment type="similarity">
    <text evidence="6">Belongs to the RMI2 family.</text>
</comment>
<dbReference type="GO" id="GO:0003677">
    <property type="term" value="F:DNA binding"/>
    <property type="evidence" value="ECO:0007669"/>
    <property type="project" value="UniProtKB-KW"/>
</dbReference>
<evidence type="ECO:0000313" key="10">
    <source>
        <dbReference type="Proteomes" id="UP001230051"/>
    </source>
</evidence>
<dbReference type="GO" id="GO:0033045">
    <property type="term" value="P:regulation of sister chromatid segregation"/>
    <property type="evidence" value="ECO:0007669"/>
    <property type="project" value="TreeGrafter"/>
</dbReference>
<keyword evidence="4" id="KW-0539">Nucleus</keyword>
<evidence type="ECO:0000256" key="7">
    <source>
        <dbReference type="ARBA" id="ARBA00065114"/>
    </source>
</evidence>
<gene>
    <name evidence="9" type="primary">RMI2</name>
    <name evidence="9" type="ORF">AOXY_G15489</name>
</gene>
<evidence type="ECO:0000256" key="8">
    <source>
        <dbReference type="ARBA" id="ARBA00069617"/>
    </source>
</evidence>
<keyword evidence="10" id="KW-1185">Reference proteome</keyword>
<evidence type="ECO:0000313" key="9">
    <source>
        <dbReference type="EMBL" id="KAK1165028.1"/>
    </source>
</evidence>
<evidence type="ECO:0000256" key="1">
    <source>
        <dbReference type="ARBA" id="ARBA00004123"/>
    </source>
</evidence>
<evidence type="ECO:0000256" key="2">
    <source>
        <dbReference type="ARBA" id="ARBA00022705"/>
    </source>
</evidence>
<organism evidence="9 10">
    <name type="scientific">Acipenser oxyrinchus oxyrinchus</name>
    <dbReference type="NCBI Taxonomy" id="40147"/>
    <lineage>
        <taxon>Eukaryota</taxon>
        <taxon>Metazoa</taxon>
        <taxon>Chordata</taxon>
        <taxon>Craniata</taxon>
        <taxon>Vertebrata</taxon>
        <taxon>Euteleostomi</taxon>
        <taxon>Actinopterygii</taxon>
        <taxon>Chondrostei</taxon>
        <taxon>Acipenseriformes</taxon>
        <taxon>Acipenseridae</taxon>
        <taxon>Acipenser</taxon>
    </lineage>
</organism>
<dbReference type="FunFam" id="2.40.50.140:FF:000224">
    <property type="entry name" value="RecQ mediated genome instability 2"/>
    <property type="match status" value="1"/>
</dbReference>
<dbReference type="PANTHER" id="PTHR33962:SF1">
    <property type="entry name" value="RECQ-MEDIATED GENOME INSTABILITY PROTEIN 2"/>
    <property type="match status" value="1"/>
</dbReference>
<reference evidence="9" key="1">
    <citation type="submission" date="2022-02" db="EMBL/GenBank/DDBJ databases">
        <title>Atlantic sturgeon de novo genome assembly.</title>
        <authorList>
            <person name="Stock M."/>
            <person name="Klopp C."/>
            <person name="Guiguen Y."/>
            <person name="Cabau C."/>
            <person name="Parinello H."/>
            <person name="Santidrian Yebra-Pimentel E."/>
            <person name="Kuhl H."/>
            <person name="Dirks R.P."/>
            <person name="Guessner J."/>
            <person name="Wuertz S."/>
            <person name="Du K."/>
            <person name="Schartl M."/>
        </authorList>
    </citation>
    <scope>NUCLEOTIDE SEQUENCE</scope>
    <source>
        <strain evidence="9">STURGEONOMICS-FGT-2020</strain>
        <tissue evidence="9">Whole blood</tissue>
    </source>
</reference>
<comment type="function">
    <text evidence="5">Essential component of the RMI complex, a complex that plays an important role in the processing of homologous recombination intermediates. It is required to regulate sister chromatid segregation and to limit DNA crossover. Essential for the stability, localization, and function of BLM, TOP3A, and complexes containing BLM. In the RMI complex, it is required to target BLM to chromatin and stress-induced nuclear foci and mitotic phosphorylation of BLM.</text>
</comment>
<dbReference type="Proteomes" id="UP001230051">
    <property type="component" value="Unassembled WGS sequence"/>
</dbReference>
<sequence>MNASRSPAAPGGALFQTPPVKVLASQLRESQVCLGPSGKNVFSVKRQGSASSAPPLAVSVVWMQGTVLEVTGDQNTTVQLLDETGTFIVTGASSVPRGRPCLHRGKYVMVMGSLQSCTPEPVVRAVKMADLSENPLHQSSWRLEVEDLQQTLP</sequence>
<protein>
    <recommendedName>
        <fullName evidence="8">RecQ-mediated genome instability protein 2</fullName>
    </recommendedName>
</protein>
<evidence type="ECO:0000256" key="3">
    <source>
        <dbReference type="ARBA" id="ARBA00023125"/>
    </source>
</evidence>
<dbReference type="Gene3D" id="2.40.50.140">
    <property type="entry name" value="Nucleic acid-binding proteins"/>
    <property type="match status" value="1"/>
</dbReference>
<dbReference type="InterPro" id="IPR012340">
    <property type="entry name" value="NA-bd_OB-fold"/>
</dbReference>
<comment type="subunit">
    <text evidence="7">Component of the RMI complex, containing at least TOP3A, RMI1 and RMI2. The RMI complex interacts with BLM.</text>
</comment>
<evidence type="ECO:0000256" key="5">
    <source>
        <dbReference type="ARBA" id="ARBA00055932"/>
    </source>
</evidence>
<dbReference type="PANTHER" id="PTHR33962">
    <property type="entry name" value="RECQ-MEDIATED GENOME INSTABILITY PROTEIN 2 RMI2"/>
    <property type="match status" value="1"/>
</dbReference>
<dbReference type="GO" id="GO:0043007">
    <property type="term" value="P:maintenance of rDNA"/>
    <property type="evidence" value="ECO:0007669"/>
    <property type="project" value="TreeGrafter"/>
</dbReference>
<dbReference type="GO" id="GO:2000042">
    <property type="term" value="P:negative regulation of double-strand break repair via homologous recombination"/>
    <property type="evidence" value="ECO:0007669"/>
    <property type="project" value="TreeGrafter"/>
</dbReference>
<dbReference type="GO" id="GO:0016607">
    <property type="term" value="C:nuclear speck"/>
    <property type="evidence" value="ECO:0007669"/>
    <property type="project" value="TreeGrafter"/>
</dbReference>
<proteinExistence type="inferred from homology"/>